<dbReference type="Gene3D" id="3.40.50.410">
    <property type="entry name" value="von Willebrand factor, type A domain"/>
    <property type="match status" value="1"/>
</dbReference>
<dbReference type="EMBL" id="JACGCM010002827">
    <property type="protein sequence ID" value="KAF6134885.1"/>
    <property type="molecule type" value="Genomic_DNA"/>
</dbReference>
<keyword evidence="2" id="KW-1185">Reference proteome</keyword>
<name>A0A7J7KWX1_9MAGN</name>
<proteinExistence type="predicted"/>
<reference evidence="1 2" key="1">
    <citation type="journal article" date="2020" name="IScience">
        <title>Genome Sequencing of the Endangered Kingdonia uniflora (Circaeasteraceae, Ranunculales) Reveals Potential Mechanisms of Evolutionary Specialization.</title>
        <authorList>
            <person name="Sun Y."/>
            <person name="Deng T."/>
            <person name="Zhang A."/>
            <person name="Moore M.J."/>
            <person name="Landis J.B."/>
            <person name="Lin N."/>
            <person name="Zhang H."/>
            <person name="Zhang X."/>
            <person name="Huang J."/>
            <person name="Zhang X."/>
            <person name="Sun H."/>
            <person name="Wang H."/>
        </authorList>
    </citation>
    <scope>NUCLEOTIDE SEQUENCE [LARGE SCALE GENOMIC DNA]</scope>
    <source>
        <strain evidence="1">TB1705</strain>
        <tissue evidence="1">Leaf</tissue>
    </source>
</reference>
<dbReference type="AlphaFoldDB" id="A0A7J7KWX1"/>
<dbReference type="Proteomes" id="UP000541444">
    <property type="component" value="Unassembled WGS sequence"/>
</dbReference>
<dbReference type="InterPro" id="IPR036465">
    <property type="entry name" value="vWFA_dom_sf"/>
</dbReference>
<gene>
    <name evidence="1" type="ORF">GIB67_002286</name>
</gene>
<dbReference type="SUPFAM" id="SSF53300">
    <property type="entry name" value="vWA-like"/>
    <property type="match status" value="1"/>
</dbReference>
<evidence type="ECO:0000313" key="2">
    <source>
        <dbReference type="Proteomes" id="UP000541444"/>
    </source>
</evidence>
<dbReference type="OrthoDB" id="299997at2759"/>
<dbReference type="PANTHER" id="PTHR46503:SF1">
    <property type="entry name" value="INTER-ALPHA-TRYPSIN INHIBITOR HEAVY CHAIN-LIKE PROTEIN"/>
    <property type="match status" value="1"/>
</dbReference>
<protein>
    <recommendedName>
        <fullName evidence="3">VWFA domain-containing protein</fullName>
    </recommendedName>
</protein>
<organism evidence="1 2">
    <name type="scientific">Kingdonia uniflora</name>
    <dbReference type="NCBI Taxonomy" id="39325"/>
    <lineage>
        <taxon>Eukaryota</taxon>
        <taxon>Viridiplantae</taxon>
        <taxon>Streptophyta</taxon>
        <taxon>Embryophyta</taxon>
        <taxon>Tracheophyta</taxon>
        <taxon>Spermatophyta</taxon>
        <taxon>Magnoliopsida</taxon>
        <taxon>Ranunculales</taxon>
        <taxon>Circaeasteraceae</taxon>
        <taxon>Kingdonia</taxon>
    </lineage>
</organism>
<accession>A0A7J7KWX1</accession>
<evidence type="ECO:0000313" key="1">
    <source>
        <dbReference type="EMBL" id="KAF6134885.1"/>
    </source>
</evidence>
<comment type="caution">
    <text evidence="1">The sequence shown here is derived from an EMBL/GenBank/DDBJ whole genome shotgun (WGS) entry which is preliminary data.</text>
</comment>
<dbReference type="PANTHER" id="PTHR46503">
    <property type="entry name" value="INTER-ALPHA-TRYPSIN INHIBITOR HEAVY CHAIN-LIKE PROTEIN"/>
    <property type="match status" value="1"/>
</dbReference>
<evidence type="ECO:0008006" key="3">
    <source>
        <dbReference type="Google" id="ProtNLM"/>
    </source>
</evidence>
<sequence>MQGKPHEIVKSTLSSALSNLNPEDSFSIIAFNGESYLFSSSLEPATKETIEKAIEWINMNFIAGGGRNGTSRNQAGGHMKPALSLGTSDIVFPQQVEYGQPMARIPYPHVVPYFGGMWAAYGQQAIITVSPQISASARTEEGWRNEKSNAEIHGSKHQRILNAGN</sequence>